<evidence type="ECO:0000256" key="7">
    <source>
        <dbReference type="ARBA" id="ARBA00023136"/>
    </source>
</evidence>
<reference evidence="10 11" key="1">
    <citation type="submission" date="2018-01" db="EMBL/GenBank/DDBJ databases">
        <title>Cryobacterium sp. nov., from glaciers in China.</title>
        <authorList>
            <person name="Liu Q."/>
            <person name="Xin Y.-H."/>
        </authorList>
    </citation>
    <scope>NUCLEOTIDE SEQUENCE [LARGE SCALE GENOMIC DNA]</scope>
    <source>
        <strain evidence="10 11">TMN-42</strain>
    </source>
</reference>
<evidence type="ECO:0000256" key="1">
    <source>
        <dbReference type="ARBA" id="ARBA00004651"/>
    </source>
</evidence>
<dbReference type="NCBIfam" id="TIGR01528">
    <property type="entry name" value="NMN_trans_PnuC"/>
    <property type="match status" value="1"/>
</dbReference>
<evidence type="ECO:0000313" key="10">
    <source>
        <dbReference type="EMBL" id="POH66931.1"/>
    </source>
</evidence>
<keyword evidence="5 9" id="KW-0812">Transmembrane</keyword>
<keyword evidence="7 9" id="KW-0472">Membrane</keyword>
<gene>
    <name evidence="10" type="ORF">C3B61_07605</name>
</gene>
<comment type="caution">
    <text evidence="10">The sequence shown here is derived from an EMBL/GenBank/DDBJ whole genome shotgun (WGS) entry which is preliminary data.</text>
</comment>
<dbReference type="Proteomes" id="UP000237340">
    <property type="component" value="Unassembled WGS sequence"/>
</dbReference>
<keyword evidence="4" id="KW-1003">Cell membrane</keyword>
<evidence type="ECO:0000256" key="9">
    <source>
        <dbReference type="SAM" id="Phobius"/>
    </source>
</evidence>
<evidence type="ECO:0000256" key="3">
    <source>
        <dbReference type="ARBA" id="ARBA00022448"/>
    </source>
</evidence>
<dbReference type="InterPro" id="IPR006419">
    <property type="entry name" value="NMN_transpt_PnuC"/>
</dbReference>
<dbReference type="PANTHER" id="PTHR36122">
    <property type="entry name" value="NICOTINAMIDE RIBOSIDE TRANSPORTER PNUC"/>
    <property type="match status" value="1"/>
</dbReference>
<organism evidence="10 11">
    <name type="scientific">Cryobacterium zongtaii</name>
    <dbReference type="NCBI Taxonomy" id="1259217"/>
    <lineage>
        <taxon>Bacteria</taxon>
        <taxon>Bacillati</taxon>
        <taxon>Actinomycetota</taxon>
        <taxon>Actinomycetes</taxon>
        <taxon>Micrococcales</taxon>
        <taxon>Microbacteriaceae</taxon>
        <taxon>Cryobacterium</taxon>
    </lineage>
</organism>
<sequence length="219" mass="23708">MGEWLIDNWTEVLGFGTGAACVWLAARRNIWTFPLGIANNLVFIVLFFGAALYADLGLQIVYLVLGVMGWLGWSRHRAADDRALIGRMPRQAILPLVAAALAGTAIIAYALHSYTDSTTEIADAATTSVSLVAQYMLNRRWLENWFVWIAVDVAYVGLFLYKGLNITAALYLLFIGLCVWGLRGWMRARTDQTASDSGAAGASPHQPVPAGTTGARAGA</sequence>
<protein>
    <submittedName>
        <fullName evidence="10">Nicotinamide mononucleotide transporter</fullName>
    </submittedName>
</protein>
<feature type="transmembrane region" description="Helical" evidence="9">
    <location>
        <begin position="93"/>
        <end position="111"/>
    </location>
</feature>
<evidence type="ECO:0000256" key="2">
    <source>
        <dbReference type="ARBA" id="ARBA00006669"/>
    </source>
</evidence>
<comment type="subcellular location">
    <subcellularLocation>
        <location evidence="1">Cell membrane</location>
        <topology evidence="1">Multi-pass membrane protein</topology>
    </subcellularLocation>
</comment>
<evidence type="ECO:0000256" key="6">
    <source>
        <dbReference type="ARBA" id="ARBA00022989"/>
    </source>
</evidence>
<comment type="similarity">
    <text evidence="2">Belongs to the nicotinamide ribonucleoside (NR) uptake permease (TC 4.B.1) family.</text>
</comment>
<keyword evidence="6 9" id="KW-1133">Transmembrane helix</keyword>
<dbReference type="AlphaFoldDB" id="A0A2S3ZID0"/>
<feature type="transmembrane region" description="Helical" evidence="9">
    <location>
        <begin position="33"/>
        <end position="50"/>
    </location>
</feature>
<feature type="transmembrane region" description="Helical" evidence="9">
    <location>
        <begin position="56"/>
        <end position="73"/>
    </location>
</feature>
<feature type="region of interest" description="Disordered" evidence="8">
    <location>
        <begin position="196"/>
        <end position="219"/>
    </location>
</feature>
<keyword evidence="11" id="KW-1185">Reference proteome</keyword>
<evidence type="ECO:0000256" key="5">
    <source>
        <dbReference type="ARBA" id="ARBA00022692"/>
    </source>
</evidence>
<dbReference type="GO" id="GO:0034257">
    <property type="term" value="F:nicotinamide riboside transmembrane transporter activity"/>
    <property type="evidence" value="ECO:0007669"/>
    <property type="project" value="InterPro"/>
</dbReference>
<feature type="transmembrane region" description="Helical" evidence="9">
    <location>
        <begin position="168"/>
        <end position="186"/>
    </location>
</feature>
<evidence type="ECO:0000256" key="8">
    <source>
        <dbReference type="SAM" id="MobiDB-lite"/>
    </source>
</evidence>
<dbReference type="Pfam" id="PF04973">
    <property type="entry name" value="NMN_transporter"/>
    <property type="match status" value="1"/>
</dbReference>
<name>A0A2S3ZID0_9MICO</name>
<evidence type="ECO:0000256" key="4">
    <source>
        <dbReference type="ARBA" id="ARBA00022475"/>
    </source>
</evidence>
<dbReference type="GO" id="GO:0005886">
    <property type="term" value="C:plasma membrane"/>
    <property type="evidence" value="ECO:0007669"/>
    <property type="project" value="UniProtKB-SubCell"/>
</dbReference>
<dbReference type="EMBL" id="PPXD01000008">
    <property type="protein sequence ID" value="POH66931.1"/>
    <property type="molecule type" value="Genomic_DNA"/>
</dbReference>
<proteinExistence type="inferred from homology"/>
<accession>A0A2S3ZID0</accession>
<evidence type="ECO:0000313" key="11">
    <source>
        <dbReference type="Proteomes" id="UP000237340"/>
    </source>
</evidence>
<dbReference type="RefSeq" id="WP_103460079.1">
    <property type="nucleotide sequence ID" value="NZ_PPXD01000008.1"/>
</dbReference>
<dbReference type="PANTHER" id="PTHR36122:SF2">
    <property type="entry name" value="NICOTINAMIDE RIBOSIDE TRANSPORTER PNUC"/>
    <property type="match status" value="1"/>
</dbReference>
<keyword evidence="3" id="KW-0813">Transport</keyword>